<name>A0A2T5RSX3_9FIRM</name>
<accession>A0A2T5RSX3</accession>
<reference evidence="1 3" key="1">
    <citation type="submission" date="2018-04" db="EMBL/GenBank/DDBJ databases">
        <title>Subsurface microbial communities from deep shales in Ohio and West Virginia, USA.</title>
        <authorList>
            <person name="Wrighton K."/>
        </authorList>
    </citation>
    <scope>NUCLEOTIDE SEQUENCE [LARGE SCALE GENOMIC DNA]</scope>
    <source>
        <strain evidence="2 4">MSL 7</strain>
        <strain evidence="1 3">WC1</strain>
    </source>
</reference>
<evidence type="ECO:0000313" key="3">
    <source>
        <dbReference type="Proteomes" id="UP000244089"/>
    </source>
</evidence>
<proteinExistence type="predicted"/>
<dbReference type="Proteomes" id="UP000295176">
    <property type="component" value="Unassembled WGS sequence"/>
</dbReference>
<organism evidence="1 3">
    <name type="scientific">Halanaerobium saccharolyticum</name>
    <dbReference type="NCBI Taxonomy" id="43595"/>
    <lineage>
        <taxon>Bacteria</taxon>
        <taxon>Bacillati</taxon>
        <taxon>Bacillota</taxon>
        <taxon>Clostridia</taxon>
        <taxon>Halanaerobiales</taxon>
        <taxon>Halanaerobiaceae</taxon>
        <taxon>Halanaerobium</taxon>
    </lineage>
</organism>
<evidence type="ECO:0000313" key="4">
    <source>
        <dbReference type="Proteomes" id="UP000295176"/>
    </source>
</evidence>
<dbReference type="AlphaFoldDB" id="A0A2T5RSX3"/>
<dbReference type="OrthoDB" id="2973331at2"/>
<dbReference type="EMBL" id="QAXS01000001">
    <property type="protein sequence ID" value="PTW03429.1"/>
    <property type="molecule type" value="Genomic_DNA"/>
</dbReference>
<dbReference type="EMBL" id="SNXX01000024">
    <property type="protein sequence ID" value="TDP89435.1"/>
    <property type="molecule type" value="Genomic_DNA"/>
</dbReference>
<protein>
    <submittedName>
        <fullName evidence="1">Uncharacterized protein</fullName>
    </submittedName>
</protein>
<comment type="caution">
    <text evidence="1">The sequence shown here is derived from an EMBL/GenBank/DDBJ whole genome shotgun (WGS) entry which is preliminary data.</text>
</comment>
<dbReference type="RefSeq" id="WP_108137541.1">
    <property type="nucleotide sequence ID" value="NZ_JBQPXQ010000023.1"/>
</dbReference>
<gene>
    <name evidence="2" type="ORF">C7957_12438</name>
    <name evidence="1" type="ORF">C8C76_10165</name>
</gene>
<sequence length="109" mass="13206">MRKDIEKLYDLFYSSILTPHNLLDNIELGNYRYIKYYQENNKTIAEIECEVEGEFVVFYYKFDQKNRLDSVFMGENKKLVYDRELEKQYQLAEVVQNQIEIKNSLNKAQ</sequence>
<dbReference type="Proteomes" id="UP000244089">
    <property type="component" value="Unassembled WGS sequence"/>
</dbReference>
<evidence type="ECO:0000313" key="2">
    <source>
        <dbReference type="EMBL" id="TDP89435.1"/>
    </source>
</evidence>
<evidence type="ECO:0000313" key="1">
    <source>
        <dbReference type="EMBL" id="PTW03429.1"/>
    </source>
</evidence>